<gene>
    <name evidence="2" type="ORF">CTOB1V02_LOCUS3381</name>
</gene>
<dbReference type="AlphaFoldDB" id="A0A7R8WA84"/>
<feature type="compositionally biased region" description="Polar residues" evidence="1">
    <location>
        <begin position="28"/>
        <end position="37"/>
    </location>
</feature>
<dbReference type="EMBL" id="OB660572">
    <property type="protein sequence ID" value="CAD7225440.1"/>
    <property type="molecule type" value="Genomic_DNA"/>
</dbReference>
<name>A0A7R8WA84_9CRUS</name>
<accession>A0A7R8WA84</accession>
<dbReference type="SUPFAM" id="SSF57603">
    <property type="entry name" value="FnI-like domain"/>
    <property type="match status" value="1"/>
</dbReference>
<feature type="region of interest" description="Disordered" evidence="1">
    <location>
        <begin position="117"/>
        <end position="137"/>
    </location>
</feature>
<dbReference type="OrthoDB" id="10072086at2759"/>
<protein>
    <submittedName>
        <fullName evidence="2">Uncharacterized protein</fullName>
    </submittedName>
</protein>
<dbReference type="Gene3D" id="6.20.200.20">
    <property type="match status" value="1"/>
</dbReference>
<feature type="region of interest" description="Disordered" evidence="1">
    <location>
        <begin position="28"/>
        <end position="52"/>
    </location>
</feature>
<feature type="compositionally biased region" description="Polar residues" evidence="1">
    <location>
        <begin position="193"/>
        <end position="210"/>
    </location>
</feature>
<feature type="region of interest" description="Disordered" evidence="1">
    <location>
        <begin position="188"/>
        <end position="210"/>
    </location>
</feature>
<sequence>MARYSSTTFQETILGTVSSFPKRRLLSGNSRLSQAITDPTPPSPPAKKQGGVSLSPLLDILKSFFGGSDSEEEDDVQIQPFLKKQGGVSLSPLLDILKSFFGGSDSEEEDDVQTLKNRLQPPAKRPPPVKASALPRRPLITLPAAPYRGVPDSPKYTYDAPPVDQDLKQDEEEVFRLIPFLATDALESRQDPDQNQISTSHVNTIGTDLPESTTPKSLDYCDVRGSKYPIGSLLPSRNLCVVCSCAPGGHAQCNKLMCPQPPAGCTPVPIKNQCCPKFVCGEDAEPRTPNRRKTVDDPYLLRPPRPANYPIPEENILKKLNSIPSPPLLRPNGIHHPSRRNNLPVSGIPQNRRDPFLNHLNLGACNIYGKMYRVGRVISELSGPCVESRVLFICSGVV</sequence>
<organism evidence="2">
    <name type="scientific">Cyprideis torosa</name>
    <dbReference type="NCBI Taxonomy" id="163714"/>
    <lineage>
        <taxon>Eukaryota</taxon>
        <taxon>Metazoa</taxon>
        <taxon>Ecdysozoa</taxon>
        <taxon>Arthropoda</taxon>
        <taxon>Crustacea</taxon>
        <taxon>Oligostraca</taxon>
        <taxon>Ostracoda</taxon>
        <taxon>Podocopa</taxon>
        <taxon>Podocopida</taxon>
        <taxon>Cytherocopina</taxon>
        <taxon>Cytheroidea</taxon>
        <taxon>Cytherideidae</taxon>
        <taxon>Cyprideis</taxon>
    </lineage>
</organism>
<evidence type="ECO:0000313" key="2">
    <source>
        <dbReference type="EMBL" id="CAD7225440.1"/>
    </source>
</evidence>
<proteinExistence type="predicted"/>
<evidence type="ECO:0000256" key="1">
    <source>
        <dbReference type="SAM" id="MobiDB-lite"/>
    </source>
</evidence>
<reference evidence="2" key="1">
    <citation type="submission" date="2020-11" db="EMBL/GenBank/DDBJ databases">
        <authorList>
            <person name="Tran Van P."/>
        </authorList>
    </citation>
    <scope>NUCLEOTIDE SEQUENCE</scope>
</reference>